<protein>
    <submittedName>
        <fullName evidence="1">Uncharacterized protein</fullName>
    </submittedName>
</protein>
<evidence type="ECO:0000313" key="2">
    <source>
        <dbReference type="Proteomes" id="UP001219525"/>
    </source>
</evidence>
<proteinExistence type="predicted"/>
<keyword evidence="2" id="KW-1185">Reference proteome</keyword>
<evidence type="ECO:0000313" key="1">
    <source>
        <dbReference type="EMBL" id="KAJ7211326.1"/>
    </source>
</evidence>
<name>A0AAD6VIZ6_9AGAR</name>
<organism evidence="1 2">
    <name type="scientific">Mycena pura</name>
    <dbReference type="NCBI Taxonomy" id="153505"/>
    <lineage>
        <taxon>Eukaryota</taxon>
        <taxon>Fungi</taxon>
        <taxon>Dikarya</taxon>
        <taxon>Basidiomycota</taxon>
        <taxon>Agaricomycotina</taxon>
        <taxon>Agaricomycetes</taxon>
        <taxon>Agaricomycetidae</taxon>
        <taxon>Agaricales</taxon>
        <taxon>Marasmiineae</taxon>
        <taxon>Mycenaceae</taxon>
        <taxon>Mycena</taxon>
    </lineage>
</organism>
<comment type="caution">
    <text evidence="1">The sequence shown here is derived from an EMBL/GenBank/DDBJ whole genome shotgun (WGS) entry which is preliminary data.</text>
</comment>
<dbReference type="AlphaFoldDB" id="A0AAD6VIZ6"/>
<dbReference type="EMBL" id="JARJCW010000026">
    <property type="protein sequence ID" value="KAJ7211326.1"/>
    <property type="molecule type" value="Genomic_DNA"/>
</dbReference>
<dbReference type="Proteomes" id="UP001219525">
    <property type="component" value="Unassembled WGS sequence"/>
</dbReference>
<sequence length="761" mass="86584">MAAGFRFPPFPLAVAEQPASTISTEPELDTDTNIFEAKSPEYCVYERIPQPSADILTQVARSLPALLPEPDINFDSIFEDKSHHDYTVISTISSPPITSTQSLEMLVADKKYDEALRVLDELLEVGTEIPFSFSYEKAAIAALKVTAQTVAEMDHQIQTFRKWFSLIPRADQSRPRSFHRLVDRIMLSPLNSLRLIMEFGLVAAEKGFISSTLHRVTSVVSMYGDPDIAIQYIDELRRRNRTFLEQSLKDTGADVDGLDRKFHAGVVGVAVRTLASAGRLEHAVRLIPDPLKTIFHLTPYTYNFLIRKLESTQDSRYLPHINFIAQHKSETRYRSTGLRRMPTIKLAMSIRCLVKVGEFDLADFAENVSLFSSVSPRRMKQDLATALRALKDGFRALSPSRRPHPLTVVHFIERYLSSGRTRAIPLLRNCVLRSTVGSSSYILAEMLFHARRGNPDLVIRTFVTHFYVVGVPRDELLLRMDAMETPESPDIWAARPQVKLYPDTVHAAVVWRALLEVSEDERSLEGLYSKLLKFADLKSTATSVLHPSVPYLHPPPAWKTGVAASAFTPFIRRMCYAFGAERGALVLKDMFKIGIMPTIYQLTEIAMEYSRTGDVTRTFSLLDQVEFAAKDWDKKHDNETVRRRAQDLIPRVDRVFYIAIIRGFLRSDKISAAREVERRMFQRYGYVRGKSQYLDDLYTDLQTAERADNFPSRLVRAITSYYSLLLTALSSSLYRPECITLPQMALYKMNIRFASLSVVHR</sequence>
<accession>A0AAD6VIZ6</accession>
<reference evidence="1" key="1">
    <citation type="submission" date="2023-03" db="EMBL/GenBank/DDBJ databases">
        <title>Massive genome expansion in bonnet fungi (Mycena s.s.) driven by repeated elements and novel gene families across ecological guilds.</title>
        <authorList>
            <consortium name="Lawrence Berkeley National Laboratory"/>
            <person name="Harder C.B."/>
            <person name="Miyauchi S."/>
            <person name="Viragh M."/>
            <person name="Kuo A."/>
            <person name="Thoen E."/>
            <person name="Andreopoulos B."/>
            <person name="Lu D."/>
            <person name="Skrede I."/>
            <person name="Drula E."/>
            <person name="Henrissat B."/>
            <person name="Morin E."/>
            <person name="Kohler A."/>
            <person name="Barry K."/>
            <person name="LaButti K."/>
            <person name="Morin E."/>
            <person name="Salamov A."/>
            <person name="Lipzen A."/>
            <person name="Mereny Z."/>
            <person name="Hegedus B."/>
            <person name="Baldrian P."/>
            <person name="Stursova M."/>
            <person name="Weitz H."/>
            <person name="Taylor A."/>
            <person name="Grigoriev I.V."/>
            <person name="Nagy L.G."/>
            <person name="Martin F."/>
            <person name="Kauserud H."/>
        </authorList>
    </citation>
    <scope>NUCLEOTIDE SEQUENCE</scope>
    <source>
        <strain evidence="1">9144</strain>
    </source>
</reference>
<gene>
    <name evidence="1" type="ORF">GGX14DRAFT_363000</name>
</gene>